<accession>A0A4Q0MBI8</accession>
<evidence type="ECO:0000313" key="2">
    <source>
        <dbReference type="Proteomes" id="UP000290848"/>
    </source>
</evidence>
<proteinExistence type="predicted"/>
<protein>
    <recommendedName>
        <fullName evidence="3">Zeta toxin domain-containing protein</fullName>
    </recommendedName>
</protein>
<gene>
    <name evidence="1" type="ORF">EKH83_07685</name>
</gene>
<dbReference type="AlphaFoldDB" id="A0A4Q0MBI8"/>
<comment type="caution">
    <text evidence="1">The sequence shown here is derived from an EMBL/GenBank/DDBJ whole genome shotgun (WGS) entry which is preliminary data.</text>
</comment>
<sequence length="150" mass="17370">MREALLKARRRFSFETVFSHESNLEIMEAAVAAGYKVYLYFVSTESPEINKYRVLLRKTQGGHDVPTNKIESRYYASLSLLYRASQIAYQAFFFDNSTAEAPFQLIGHFKKTDGVKIWDTQSNADKRTWFEKYYVKTARENGDSIPPIAD</sequence>
<reference evidence="1 2" key="1">
    <citation type="submission" date="2018-12" db="EMBL/GenBank/DDBJ databases">
        <title>The Draft Genome Sequence of the Soil Bacterium Pedobacter tournemirensis R1.</title>
        <authorList>
            <person name="He J."/>
        </authorList>
    </citation>
    <scope>NUCLEOTIDE SEQUENCE [LARGE SCALE GENOMIC DNA]</scope>
    <source>
        <strain evidence="1 2">R1</strain>
    </source>
</reference>
<evidence type="ECO:0008006" key="3">
    <source>
        <dbReference type="Google" id="ProtNLM"/>
    </source>
</evidence>
<organism evidence="1 2">
    <name type="scientific">Arcticibacter tournemirensis</name>
    <dbReference type="NCBI Taxonomy" id="699437"/>
    <lineage>
        <taxon>Bacteria</taxon>
        <taxon>Pseudomonadati</taxon>
        <taxon>Bacteroidota</taxon>
        <taxon>Sphingobacteriia</taxon>
        <taxon>Sphingobacteriales</taxon>
        <taxon>Sphingobacteriaceae</taxon>
        <taxon>Arcticibacter</taxon>
    </lineage>
</organism>
<evidence type="ECO:0000313" key="1">
    <source>
        <dbReference type="EMBL" id="RXF70515.1"/>
    </source>
</evidence>
<dbReference type="PANTHER" id="PTHR39206">
    <property type="entry name" value="SLL8004 PROTEIN"/>
    <property type="match status" value="1"/>
</dbReference>
<dbReference type="Proteomes" id="UP000290848">
    <property type="component" value="Unassembled WGS sequence"/>
</dbReference>
<dbReference type="PANTHER" id="PTHR39206:SF1">
    <property type="entry name" value="SLL8004 PROTEIN"/>
    <property type="match status" value="1"/>
</dbReference>
<dbReference type="EMBL" id="RXOC01000004">
    <property type="protein sequence ID" value="RXF70515.1"/>
    <property type="molecule type" value="Genomic_DNA"/>
</dbReference>
<dbReference type="RefSeq" id="WP_128768820.1">
    <property type="nucleotide sequence ID" value="NZ_RXOC01000004.1"/>
</dbReference>
<dbReference type="Gene3D" id="3.40.50.300">
    <property type="entry name" value="P-loop containing nucleotide triphosphate hydrolases"/>
    <property type="match status" value="1"/>
</dbReference>
<dbReference type="InterPro" id="IPR027417">
    <property type="entry name" value="P-loop_NTPase"/>
</dbReference>
<name>A0A4Q0MBI8_9SPHI</name>